<dbReference type="Gene3D" id="2.40.30.10">
    <property type="entry name" value="Translation factors"/>
    <property type="match status" value="1"/>
</dbReference>
<accession>A0A1N7SGF7</accession>
<feature type="domain" description="FAD-binding FR-type" evidence="4">
    <location>
        <begin position="102"/>
        <end position="202"/>
    </location>
</feature>
<organism evidence="5 6">
    <name type="scientific">Paraburkholderia piptadeniae</name>
    <dbReference type="NCBI Taxonomy" id="1701573"/>
    <lineage>
        <taxon>Bacteria</taxon>
        <taxon>Pseudomonadati</taxon>
        <taxon>Pseudomonadota</taxon>
        <taxon>Betaproteobacteria</taxon>
        <taxon>Burkholderiales</taxon>
        <taxon>Burkholderiaceae</taxon>
        <taxon>Paraburkholderia</taxon>
    </lineage>
</organism>
<comment type="cofactor">
    <cofactor evidence="1">
        <name>FAD</name>
        <dbReference type="ChEBI" id="CHEBI:57692"/>
    </cofactor>
</comment>
<dbReference type="InterPro" id="IPR039261">
    <property type="entry name" value="FNR_nucleotide-bd"/>
</dbReference>
<evidence type="ECO:0000313" key="5">
    <source>
        <dbReference type="EMBL" id="SIT46486.1"/>
    </source>
</evidence>
<dbReference type="EMBL" id="CYGY02000051">
    <property type="protein sequence ID" value="SIT46486.1"/>
    <property type="molecule type" value="Genomic_DNA"/>
</dbReference>
<gene>
    <name evidence="5" type="primary">dmpP</name>
    <name evidence="5" type="ORF">BN2476_510018</name>
</gene>
<dbReference type="PANTHER" id="PTHR47354:SF5">
    <property type="entry name" value="PROTEIN RFBI"/>
    <property type="match status" value="1"/>
</dbReference>
<dbReference type="GO" id="GO:0051537">
    <property type="term" value="F:2 iron, 2 sulfur cluster binding"/>
    <property type="evidence" value="ECO:0007669"/>
    <property type="project" value="UniProtKB-KW"/>
</dbReference>
<dbReference type="InterPro" id="IPR017938">
    <property type="entry name" value="Riboflavin_synthase-like_b-brl"/>
</dbReference>
<dbReference type="Pfam" id="PF00111">
    <property type="entry name" value="Fer2"/>
    <property type="match status" value="1"/>
</dbReference>
<dbReference type="OrthoDB" id="9806195at2"/>
<keyword evidence="2" id="KW-0479">Metal-binding</keyword>
<dbReference type="EC" id="1.14.13.7" evidence="5"/>
<keyword evidence="2" id="KW-0001">2Fe-2S</keyword>
<dbReference type="AlphaFoldDB" id="A0A1N7SGF7"/>
<dbReference type="InterPro" id="IPR036010">
    <property type="entry name" value="2Fe-2S_ferredoxin-like_sf"/>
</dbReference>
<dbReference type="Pfam" id="PF00175">
    <property type="entry name" value="NAD_binding_1"/>
    <property type="match status" value="1"/>
</dbReference>
<dbReference type="PANTHER" id="PTHR47354">
    <property type="entry name" value="NADH OXIDOREDUCTASE HCR"/>
    <property type="match status" value="1"/>
</dbReference>
<reference evidence="5" key="1">
    <citation type="submission" date="2016-12" db="EMBL/GenBank/DDBJ databases">
        <authorList>
            <person name="Moulin L."/>
        </authorList>
    </citation>
    <scope>NUCLEOTIDE SEQUENCE [LARGE SCALE GENOMIC DNA]</scope>
    <source>
        <strain evidence="5">STM 7183</strain>
    </source>
</reference>
<proteinExistence type="predicted"/>
<comment type="caution">
    <text evidence="5">The sequence shown here is derived from an EMBL/GenBank/DDBJ whole genome shotgun (WGS) entry which is preliminary data.</text>
</comment>
<dbReference type="InterPro" id="IPR017927">
    <property type="entry name" value="FAD-bd_FR_type"/>
</dbReference>
<dbReference type="SUPFAM" id="SSF54292">
    <property type="entry name" value="2Fe-2S ferredoxin-like"/>
    <property type="match status" value="1"/>
</dbReference>
<keyword evidence="6" id="KW-1185">Reference proteome</keyword>
<keyword evidence="2" id="KW-0411">Iron-sulfur</keyword>
<dbReference type="RefSeq" id="WP_087737114.1">
    <property type="nucleotide sequence ID" value="NZ_CYGY02000051.1"/>
</dbReference>
<dbReference type="InterPro" id="IPR001433">
    <property type="entry name" value="OxRdtase_FAD/NAD-bd"/>
</dbReference>
<dbReference type="InterPro" id="IPR008333">
    <property type="entry name" value="Cbr1-like_FAD-bd_dom"/>
</dbReference>
<evidence type="ECO:0000256" key="2">
    <source>
        <dbReference type="ARBA" id="ARBA00022714"/>
    </source>
</evidence>
<keyword evidence="2" id="KW-0408">Iron</keyword>
<keyword evidence="5" id="KW-0560">Oxidoreductase</keyword>
<dbReference type="PRINTS" id="PR00410">
    <property type="entry name" value="PHEHYDRXLASE"/>
</dbReference>
<dbReference type="Gene3D" id="3.10.20.30">
    <property type="match status" value="1"/>
</dbReference>
<dbReference type="InterPro" id="IPR001041">
    <property type="entry name" value="2Fe-2S_ferredoxin-type"/>
</dbReference>
<dbReference type="InterPro" id="IPR050415">
    <property type="entry name" value="MRET"/>
</dbReference>
<dbReference type="PROSITE" id="PS51384">
    <property type="entry name" value="FAD_FR"/>
    <property type="match status" value="1"/>
</dbReference>
<dbReference type="Proteomes" id="UP000195569">
    <property type="component" value="Unassembled WGS sequence"/>
</dbReference>
<evidence type="ECO:0000313" key="6">
    <source>
        <dbReference type="Proteomes" id="UP000195569"/>
    </source>
</evidence>
<dbReference type="SUPFAM" id="SSF63380">
    <property type="entry name" value="Riboflavin synthase domain-like"/>
    <property type="match status" value="1"/>
</dbReference>
<sequence>MDYTVRIEPLGQTIDIAAGQTLLDACLRQGVWLPHACCHGLCATCKVQVVDGEIDQGSASDFALMDFEREEGKCLACCATPMSDLVIEADLEEDSDAQNLPLQDFKGTVTAIDDVTPTIRVIRMAVQTAHPVQFQAGQYLNLKVPGCDDARAFSIANAPHDGEIELHVRRVPGGAATGWLHDELQHGAQLEFSAPFGRFFVRKQAQVATIFLAGGSGLSSPKSMIVDLLHEGSTLPITLIQGARNREELYFADFFEALARRHPNFRYLPALSDEPQDSEWSGPRGYVHEVLKQQFTDAAGVTDFRGHKAYLCGPPPMIEACIKTLMQGRLFEKDIYTEKFLSAADAGEAAKSPLFRI</sequence>
<protein>
    <submittedName>
        <fullName evidence="5">Phenol hydroxylase P5 protein</fullName>
        <ecNumber evidence="5">1.14.13.7</ecNumber>
    </submittedName>
</protein>
<dbReference type="PROSITE" id="PS51085">
    <property type="entry name" value="2FE2S_FER_2"/>
    <property type="match status" value="1"/>
</dbReference>
<evidence type="ECO:0000259" key="4">
    <source>
        <dbReference type="PROSITE" id="PS51384"/>
    </source>
</evidence>
<dbReference type="Gene3D" id="3.40.50.80">
    <property type="entry name" value="Nucleotide-binding domain of ferredoxin-NADP reductase (FNR) module"/>
    <property type="match status" value="1"/>
</dbReference>
<dbReference type="InterPro" id="IPR012675">
    <property type="entry name" value="Beta-grasp_dom_sf"/>
</dbReference>
<dbReference type="CDD" id="cd00207">
    <property type="entry name" value="fer2"/>
    <property type="match status" value="1"/>
</dbReference>
<dbReference type="SUPFAM" id="SSF52343">
    <property type="entry name" value="Ferredoxin reductase-like, C-terminal NADP-linked domain"/>
    <property type="match status" value="1"/>
</dbReference>
<evidence type="ECO:0000259" key="3">
    <source>
        <dbReference type="PROSITE" id="PS51085"/>
    </source>
</evidence>
<dbReference type="GO" id="GO:0018662">
    <property type="term" value="F:phenol 2-monooxygenase activity"/>
    <property type="evidence" value="ECO:0007669"/>
    <property type="project" value="UniProtKB-EC"/>
</dbReference>
<dbReference type="Pfam" id="PF00970">
    <property type="entry name" value="FAD_binding_6"/>
    <property type="match status" value="1"/>
</dbReference>
<feature type="domain" description="2Fe-2S ferredoxin-type" evidence="3">
    <location>
        <begin position="3"/>
        <end position="93"/>
    </location>
</feature>
<evidence type="ECO:0000256" key="1">
    <source>
        <dbReference type="ARBA" id="ARBA00001974"/>
    </source>
</evidence>
<name>A0A1N7SGF7_9BURK</name>